<dbReference type="AlphaFoldDB" id="A0A6C0DEY2"/>
<proteinExistence type="predicted"/>
<accession>A0A6C0DEY2</accession>
<sequence length="43" mass="5200">MKYPDKQIIDHFQLTNLIQFIDKPQTIQYTSSQLRTFDTIKKL</sequence>
<name>A0A6C0DEY2_9ZZZZ</name>
<organism evidence="1">
    <name type="scientific">viral metagenome</name>
    <dbReference type="NCBI Taxonomy" id="1070528"/>
    <lineage>
        <taxon>unclassified sequences</taxon>
        <taxon>metagenomes</taxon>
        <taxon>organismal metagenomes</taxon>
    </lineage>
</organism>
<dbReference type="EMBL" id="MN739586">
    <property type="protein sequence ID" value="QHT14519.1"/>
    <property type="molecule type" value="Genomic_DNA"/>
</dbReference>
<protein>
    <submittedName>
        <fullName evidence="1">Uncharacterized protein</fullName>
    </submittedName>
</protein>
<reference evidence="1" key="1">
    <citation type="journal article" date="2020" name="Nature">
        <title>Giant virus diversity and host interactions through global metagenomics.</title>
        <authorList>
            <person name="Schulz F."/>
            <person name="Roux S."/>
            <person name="Paez-Espino D."/>
            <person name="Jungbluth S."/>
            <person name="Walsh D.A."/>
            <person name="Denef V.J."/>
            <person name="McMahon K.D."/>
            <person name="Konstantinidis K.T."/>
            <person name="Eloe-Fadrosh E.A."/>
            <person name="Kyrpides N.C."/>
            <person name="Woyke T."/>
        </authorList>
    </citation>
    <scope>NUCLEOTIDE SEQUENCE</scope>
    <source>
        <strain evidence="1">GVMAG-M-3300023174-141</strain>
    </source>
</reference>
<evidence type="ECO:0000313" key="1">
    <source>
        <dbReference type="EMBL" id="QHT14519.1"/>
    </source>
</evidence>